<organism evidence="1 2">
    <name type="scientific">Marinifilum breve</name>
    <dbReference type="NCBI Taxonomy" id="2184082"/>
    <lineage>
        <taxon>Bacteria</taxon>
        <taxon>Pseudomonadati</taxon>
        <taxon>Bacteroidota</taxon>
        <taxon>Bacteroidia</taxon>
        <taxon>Marinilabiliales</taxon>
        <taxon>Marinifilaceae</taxon>
    </lineage>
</organism>
<dbReference type="AlphaFoldDB" id="A0A2V4A0W3"/>
<protein>
    <submittedName>
        <fullName evidence="1">Uncharacterized protein</fullName>
    </submittedName>
</protein>
<evidence type="ECO:0000313" key="2">
    <source>
        <dbReference type="Proteomes" id="UP000248079"/>
    </source>
</evidence>
<proteinExistence type="predicted"/>
<reference evidence="1 2" key="1">
    <citation type="submission" date="2018-05" db="EMBL/GenBank/DDBJ databases">
        <title>Marinifilum breve JC075T sp. nov., a marine bacterium isolated from Yongle Blue Hole in the South China Sea.</title>
        <authorList>
            <person name="Fu T."/>
        </authorList>
    </citation>
    <scope>NUCLEOTIDE SEQUENCE [LARGE SCALE GENOMIC DNA]</scope>
    <source>
        <strain evidence="1 2">JC075</strain>
    </source>
</reference>
<gene>
    <name evidence="1" type="ORF">DF185_08360</name>
</gene>
<accession>A0A2V4A0W3</accession>
<sequence length="70" mass="8115">MYTYLLVNVQNNSPFAKNFKLDWGEVIRNSISAPIVRQTLVFTSFLLNPNYSLFAFEKHELVGMFSILLL</sequence>
<dbReference type="Proteomes" id="UP000248079">
    <property type="component" value="Unassembled WGS sequence"/>
</dbReference>
<dbReference type="EMBL" id="QFLI01000003">
    <property type="protein sequence ID" value="PXY01487.1"/>
    <property type="molecule type" value="Genomic_DNA"/>
</dbReference>
<evidence type="ECO:0000313" key="1">
    <source>
        <dbReference type="EMBL" id="PXY01487.1"/>
    </source>
</evidence>
<comment type="caution">
    <text evidence="1">The sequence shown here is derived from an EMBL/GenBank/DDBJ whole genome shotgun (WGS) entry which is preliminary data.</text>
</comment>
<keyword evidence="2" id="KW-1185">Reference proteome</keyword>
<name>A0A2V4A0W3_9BACT</name>